<gene>
    <name evidence="1" type="ORF">EV182_000216</name>
</gene>
<protein>
    <submittedName>
        <fullName evidence="1">Uncharacterized protein</fullName>
    </submittedName>
</protein>
<name>A0ACC1HJL2_9FUNG</name>
<reference evidence="1" key="1">
    <citation type="submission" date="2022-06" db="EMBL/GenBank/DDBJ databases">
        <title>Phylogenomic reconstructions and comparative analyses of Kickxellomycotina fungi.</title>
        <authorList>
            <person name="Reynolds N.K."/>
            <person name="Stajich J.E."/>
            <person name="Barry K."/>
            <person name="Grigoriev I.V."/>
            <person name="Crous P."/>
            <person name="Smith M.E."/>
        </authorList>
    </citation>
    <scope>NUCLEOTIDE SEQUENCE</scope>
    <source>
        <strain evidence="1">RSA 2271</strain>
    </source>
</reference>
<dbReference type="EMBL" id="JAMZIH010005148">
    <property type="protein sequence ID" value="KAJ1675963.1"/>
    <property type="molecule type" value="Genomic_DNA"/>
</dbReference>
<keyword evidence="2" id="KW-1185">Reference proteome</keyword>
<comment type="caution">
    <text evidence="1">The sequence shown here is derived from an EMBL/GenBank/DDBJ whole genome shotgun (WGS) entry which is preliminary data.</text>
</comment>
<evidence type="ECO:0000313" key="1">
    <source>
        <dbReference type="EMBL" id="KAJ1675963.1"/>
    </source>
</evidence>
<proteinExistence type="predicted"/>
<sequence length="508" mass="56520">MTTAFQSSLKYQVPPLPKISKDERYNLVELKVQLAEALGDDGAAYWEALRNFVQGKLNRQEFDFYANLYLPDSKAALHNRFILATIHNAQTAVEPPLGEKSEGFARRAPADKGEAEPTAAGEDSVDAQGERRNIKALLEDPQWRRVKDMIKSLSKPERRAIRQLLKQPSTTPEAVEGEIRRWLKPVVLPLPVTELPVTYAMDVAKGITGPLCFDTKSTPDAETLRYRMIGLALENGLSGGTTEECVRLMIWALESHLKTVISNTLFKVRSNRSLGIPVSSDVPDLIVRTSSNDMNVKAGDSLMERRGDEDADFATTGTSNGEGKVPETPPDTATQERILAGTDENGPSSLSDDAMRPGRPTVGGLRLRERLYRSKSTIRLVDFDFSINICPYVTIESPLCLERIVHWLALQEAAERPEDTEFEGDADAELPQQRRGEGGNDGAADDGSGSKKRAGDDSNEARERKRLRRLRERYSRWFGPYVATSVPSNFTESGDNSSRQQQQQQQQQ</sequence>
<evidence type="ECO:0000313" key="2">
    <source>
        <dbReference type="Proteomes" id="UP001145114"/>
    </source>
</evidence>
<accession>A0ACC1HJL2</accession>
<dbReference type="Proteomes" id="UP001145114">
    <property type="component" value="Unassembled WGS sequence"/>
</dbReference>
<organism evidence="1 2">
    <name type="scientific">Spiromyces aspiralis</name>
    <dbReference type="NCBI Taxonomy" id="68401"/>
    <lineage>
        <taxon>Eukaryota</taxon>
        <taxon>Fungi</taxon>
        <taxon>Fungi incertae sedis</taxon>
        <taxon>Zoopagomycota</taxon>
        <taxon>Kickxellomycotina</taxon>
        <taxon>Kickxellomycetes</taxon>
        <taxon>Kickxellales</taxon>
        <taxon>Kickxellaceae</taxon>
        <taxon>Spiromyces</taxon>
    </lineage>
</organism>